<name>A0A6N2LHJ8_SALVM</name>
<accession>A0A6N2LHJ8</accession>
<gene>
    <name evidence="1" type="ORF">SVIM_LOCUS230922</name>
</gene>
<evidence type="ECO:0000313" key="1">
    <source>
        <dbReference type="EMBL" id="VFU40381.1"/>
    </source>
</evidence>
<organism evidence="1">
    <name type="scientific">Salix viminalis</name>
    <name type="common">Common osier</name>
    <name type="synonym">Basket willow</name>
    <dbReference type="NCBI Taxonomy" id="40686"/>
    <lineage>
        <taxon>Eukaryota</taxon>
        <taxon>Viridiplantae</taxon>
        <taxon>Streptophyta</taxon>
        <taxon>Embryophyta</taxon>
        <taxon>Tracheophyta</taxon>
        <taxon>Spermatophyta</taxon>
        <taxon>Magnoliopsida</taxon>
        <taxon>eudicotyledons</taxon>
        <taxon>Gunneridae</taxon>
        <taxon>Pentapetalae</taxon>
        <taxon>rosids</taxon>
        <taxon>fabids</taxon>
        <taxon>Malpighiales</taxon>
        <taxon>Salicaceae</taxon>
        <taxon>Saliceae</taxon>
        <taxon>Salix</taxon>
    </lineage>
</organism>
<dbReference type="EMBL" id="CAADRP010001542">
    <property type="protein sequence ID" value="VFU40381.1"/>
    <property type="molecule type" value="Genomic_DNA"/>
</dbReference>
<sequence length="224" mass="24712">MVKDNDNIGPFIAVNEWQTAAAQSSLTKSTSSLQPASVAIFSPNKLRNSPLLPPSLIHTMNNQEPPPQTPTLRRRNSIATSFVIPAKLSLHTSSLPPSNLNGNLPSHLDISLLPVKSSLSYTSLKDLLPSATVNSPTYATSTTTSTYEISIRNRLVKQAAWAYLQPMSSYPDSSGTHFLRRLWLRLSTTNPITSCFRFISVHVIPSITNAFDRIICAIRVHFNR</sequence>
<proteinExistence type="predicted"/>
<dbReference type="AlphaFoldDB" id="A0A6N2LHJ8"/>
<protein>
    <recommendedName>
        <fullName evidence="2">COPII coat assembly protein SEC16</fullName>
    </recommendedName>
</protein>
<dbReference type="PANTHER" id="PTHR34569">
    <property type="entry name" value="EXPRESSED PROTEIN"/>
    <property type="match status" value="1"/>
</dbReference>
<reference evidence="1" key="1">
    <citation type="submission" date="2019-03" db="EMBL/GenBank/DDBJ databases">
        <authorList>
            <person name="Mank J."/>
            <person name="Almeida P."/>
        </authorList>
    </citation>
    <scope>NUCLEOTIDE SEQUENCE</scope>
    <source>
        <strain evidence="1">78183</strain>
    </source>
</reference>
<evidence type="ECO:0008006" key="2">
    <source>
        <dbReference type="Google" id="ProtNLM"/>
    </source>
</evidence>
<dbReference type="PANTHER" id="PTHR34569:SF2">
    <property type="entry name" value="EXPRESSED PROTEIN"/>
    <property type="match status" value="1"/>
</dbReference>